<dbReference type="AlphaFoldDB" id="D8FGD6"/>
<evidence type="ECO:0000256" key="1">
    <source>
        <dbReference type="SAM" id="Coils"/>
    </source>
</evidence>
<reference evidence="4" key="2">
    <citation type="journal article" date="2013" name="G3 (Bethesda)">
        <title>Genomes of Ashbya fungi isolated from insects reveal four mating-type loci, numerous translocations, lack of transposons, and distinct gene duplications.</title>
        <authorList>
            <person name="Dietrich F.S."/>
            <person name="Voegeli S."/>
            <person name="Kuo S."/>
            <person name="Philippsen P."/>
        </authorList>
    </citation>
    <scope>GENOME REANNOTATION</scope>
    <source>
        <strain evidence="4">ATCC 10895 / CBS 109.51 / FGSC 9923 / NRRL Y-1056</strain>
    </source>
</reference>
<organism evidence="3 4">
    <name type="scientific">Eremothecium gossypii (strain ATCC 10895 / CBS 109.51 / FGSC 9923 / NRRL Y-1056)</name>
    <name type="common">Yeast</name>
    <name type="synonym">Ashbya gossypii</name>
    <dbReference type="NCBI Taxonomy" id="284811"/>
    <lineage>
        <taxon>Eukaryota</taxon>
        <taxon>Fungi</taxon>
        <taxon>Dikarya</taxon>
        <taxon>Ascomycota</taxon>
        <taxon>Saccharomycotina</taxon>
        <taxon>Saccharomycetes</taxon>
        <taxon>Saccharomycetales</taxon>
        <taxon>Saccharomycetaceae</taxon>
        <taxon>Eremothecium</taxon>
    </lineage>
</organism>
<protein>
    <submittedName>
        <fullName evidence="3">AER204W-Ap</fullName>
    </submittedName>
</protein>
<dbReference type="GeneID" id="9487594"/>
<evidence type="ECO:0000313" key="3">
    <source>
        <dbReference type="EMBL" id="ADJ41779.1"/>
    </source>
</evidence>
<gene>
    <name evidence="3" type="ORF">AGOS_AER204WA</name>
</gene>
<proteinExistence type="predicted"/>
<reference evidence="3 4" key="1">
    <citation type="journal article" date="2004" name="Science">
        <title>The Ashbya gossypii genome as a tool for mapping the ancient Saccharomyces cerevisiae genome.</title>
        <authorList>
            <person name="Dietrich F.S."/>
            <person name="Voegeli S."/>
            <person name="Brachat S."/>
            <person name="Lerch A."/>
            <person name="Gates K."/>
            <person name="Steiner S."/>
            <person name="Mohr C."/>
            <person name="Pohlmann R."/>
            <person name="Luedi P."/>
            <person name="Choi S."/>
            <person name="Wing R.A."/>
            <person name="Flavier A."/>
            <person name="Gaffney T.D."/>
            <person name="Philippsen P."/>
        </authorList>
    </citation>
    <scope>NUCLEOTIDE SEQUENCE [LARGE SCALE GENOMIC DNA]</scope>
    <source>
        <strain evidence="4">ATCC 10895 / CBS 109.51 / FGSC 9923 / NRRL Y-1056</strain>
    </source>
</reference>
<keyword evidence="1" id="KW-0175">Coiled coil</keyword>
<dbReference type="EMBL" id="AE016818">
    <property type="protein sequence ID" value="ADJ41779.1"/>
    <property type="molecule type" value="Genomic_DNA"/>
</dbReference>
<name>D8FGD6_EREGS</name>
<sequence length="305" mass="35491">MESFSQAFKRFLKVLQGEQNARPAETQFLNLKSLRIIFTRVSQKNINEDDFASWTAFIKYMGDLGSTPVEPLLKEFDYTYIEHIKTPLSEGAMLQSDILAYILLKCLSKRLQFCSKRMNKVDNRIFQEALQHTPYGEYAILKWHLYQTTKKNEDLLKTIKEHENKLQACAKAQASQEKRFKELSDVNAELEQEKMDLEILCDTKMTELAKVNKKLFKVTKDYEQLKGENAELNTRHWDSKHLSSPLFEGAPSITTPDTPALSEDKSLHFSQSSADTSRLEEEIRHLRQECNLLSHWIYENVSDKL</sequence>
<keyword evidence="4" id="KW-1185">Reference proteome</keyword>
<dbReference type="RefSeq" id="NP_001342272.1">
    <property type="nucleotide sequence ID" value="NM_001355330.1"/>
</dbReference>
<evidence type="ECO:0000256" key="2">
    <source>
        <dbReference type="SAM" id="MobiDB-lite"/>
    </source>
</evidence>
<dbReference type="InParanoid" id="D8FGD6"/>
<evidence type="ECO:0000313" key="4">
    <source>
        <dbReference type="Proteomes" id="UP000000591"/>
    </source>
</evidence>
<dbReference type="OrthoDB" id="4057748at2759"/>
<accession>D8FGD6</accession>
<dbReference type="HOGENOM" id="CLU_912079_0_0_1"/>
<feature type="coiled-coil region" evidence="1">
    <location>
        <begin position="145"/>
        <end position="235"/>
    </location>
</feature>
<feature type="region of interest" description="Disordered" evidence="2">
    <location>
        <begin position="247"/>
        <end position="274"/>
    </location>
</feature>
<dbReference type="Proteomes" id="UP000000591">
    <property type="component" value="Chromosome V"/>
</dbReference>
<dbReference type="KEGG" id="ago:AGOS_AER204WA"/>
<dbReference type="OMA" id="CINAKRS"/>